<gene>
    <name evidence="1" type="ORF">M9H77_02578</name>
</gene>
<protein>
    <submittedName>
        <fullName evidence="1">Uncharacterized protein</fullName>
    </submittedName>
</protein>
<organism evidence="1 2">
    <name type="scientific">Catharanthus roseus</name>
    <name type="common">Madagascar periwinkle</name>
    <name type="synonym">Vinca rosea</name>
    <dbReference type="NCBI Taxonomy" id="4058"/>
    <lineage>
        <taxon>Eukaryota</taxon>
        <taxon>Viridiplantae</taxon>
        <taxon>Streptophyta</taxon>
        <taxon>Embryophyta</taxon>
        <taxon>Tracheophyta</taxon>
        <taxon>Spermatophyta</taxon>
        <taxon>Magnoliopsida</taxon>
        <taxon>eudicotyledons</taxon>
        <taxon>Gunneridae</taxon>
        <taxon>Pentapetalae</taxon>
        <taxon>asterids</taxon>
        <taxon>lamiids</taxon>
        <taxon>Gentianales</taxon>
        <taxon>Apocynaceae</taxon>
        <taxon>Rauvolfioideae</taxon>
        <taxon>Vinceae</taxon>
        <taxon>Catharanthinae</taxon>
        <taxon>Catharanthus</taxon>
    </lineage>
</organism>
<evidence type="ECO:0000313" key="2">
    <source>
        <dbReference type="Proteomes" id="UP001060085"/>
    </source>
</evidence>
<sequence length="110" mass="11829">MWNKYVTSYDGTEIRWTKWHVIAKTWSSADVKYAGVLPSPVAHSKSSSSVISSLSSDQYEKLIYPLNNTPTGNQVCTGGQGGGSGVTMQPLINQATLTYPTAPKTATVAF</sequence>
<name>A0ACC0C8V2_CATRO</name>
<reference evidence="2" key="1">
    <citation type="journal article" date="2023" name="Nat. Plants">
        <title>Single-cell RNA sequencing provides a high-resolution roadmap for understanding the multicellular compartmentation of specialized metabolism.</title>
        <authorList>
            <person name="Sun S."/>
            <person name="Shen X."/>
            <person name="Li Y."/>
            <person name="Li Y."/>
            <person name="Wang S."/>
            <person name="Li R."/>
            <person name="Zhang H."/>
            <person name="Shen G."/>
            <person name="Guo B."/>
            <person name="Wei J."/>
            <person name="Xu J."/>
            <person name="St-Pierre B."/>
            <person name="Chen S."/>
            <person name="Sun C."/>
        </authorList>
    </citation>
    <scope>NUCLEOTIDE SEQUENCE [LARGE SCALE GENOMIC DNA]</scope>
</reference>
<dbReference type="Proteomes" id="UP001060085">
    <property type="component" value="Linkage Group LG01"/>
</dbReference>
<dbReference type="EMBL" id="CM044701">
    <property type="protein sequence ID" value="KAI5681351.1"/>
    <property type="molecule type" value="Genomic_DNA"/>
</dbReference>
<proteinExistence type="predicted"/>
<accession>A0ACC0C8V2</accession>
<evidence type="ECO:0000313" key="1">
    <source>
        <dbReference type="EMBL" id="KAI5681351.1"/>
    </source>
</evidence>
<keyword evidence="2" id="KW-1185">Reference proteome</keyword>
<comment type="caution">
    <text evidence="1">The sequence shown here is derived from an EMBL/GenBank/DDBJ whole genome shotgun (WGS) entry which is preliminary data.</text>
</comment>